<organism evidence="1 2">
    <name type="scientific">Luteibacter sahnii</name>
    <dbReference type="NCBI Taxonomy" id="3021977"/>
    <lineage>
        <taxon>Bacteria</taxon>
        <taxon>Pseudomonadati</taxon>
        <taxon>Pseudomonadota</taxon>
        <taxon>Gammaproteobacteria</taxon>
        <taxon>Lysobacterales</taxon>
        <taxon>Rhodanobacteraceae</taxon>
        <taxon>Luteibacter</taxon>
    </lineage>
</organism>
<proteinExistence type="predicted"/>
<evidence type="ECO:0000313" key="1">
    <source>
        <dbReference type="EMBL" id="MDF4024152.1"/>
    </source>
</evidence>
<name>A0ABT6B7X6_9GAMM</name>
<sequence length="95" mass="10501">MAFVGMRDDKSPWLAQLSIEYAVMSDAALEGDFDEARFRASLISKIAENARMADIASMCHLVEALLGPSGTRPSERYVHAVLALGEAIYPDRRRT</sequence>
<keyword evidence="2" id="KW-1185">Reference proteome</keyword>
<evidence type="ECO:0000313" key="2">
    <source>
        <dbReference type="Proteomes" id="UP001528850"/>
    </source>
</evidence>
<dbReference type="RefSeq" id="WP_320550486.1">
    <property type="nucleotide sequence ID" value="NZ_JAQLOK010000002.1"/>
</dbReference>
<dbReference type="EMBL" id="JARJJS010000001">
    <property type="protein sequence ID" value="MDF4024152.1"/>
    <property type="molecule type" value="Genomic_DNA"/>
</dbReference>
<accession>A0ABT6B7X6</accession>
<reference evidence="1 2" key="1">
    <citation type="journal article" date="2024" name="Curr. Microbiol.">
        <title>Luteibacter sahnii sp. nov., A Novel Yellow-Colored Xanthomonadin Pigment Producing Probiotic Bacterium from Healthy Rice Seed Microbiome.</title>
        <authorList>
            <person name="Jaiswal G."/>
            <person name="Rana R."/>
            <person name="Nayak P.K."/>
            <person name="Chouhan R."/>
            <person name="Gandhi S.G."/>
            <person name="Patel H.K."/>
            <person name="Patil P.B."/>
        </authorList>
    </citation>
    <scope>NUCLEOTIDE SEQUENCE [LARGE SCALE GENOMIC DNA]</scope>
    <source>
        <strain evidence="1 2">PPL201</strain>
    </source>
</reference>
<dbReference type="Proteomes" id="UP001528850">
    <property type="component" value="Unassembled WGS sequence"/>
</dbReference>
<comment type="caution">
    <text evidence="1">The sequence shown here is derived from an EMBL/GenBank/DDBJ whole genome shotgun (WGS) entry which is preliminary data.</text>
</comment>
<protein>
    <submittedName>
        <fullName evidence="1">Uncharacterized protein</fullName>
    </submittedName>
</protein>
<gene>
    <name evidence="1" type="ORF">P3W24_04095</name>
</gene>